<dbReference type="OrthoDB" id="4139717at2"/>
<organism evidence="2 3">
    <name type="scientific">Pseudonocardia dioxanivorans (strain ATCC 55486 / DSM 44775 / JCM 13855 / CB1190)</name>
    <dbReference type="NCBI Taxonomy" id="675635"/>
    <lineage>
        <taxon>Bacteria</taxon>
        <taxon>Bacillati</taxon>
        <taxon>Actinomycetota</taxon>
        <taxon>Actinomycetes</taxon>
        <taxon>Pseudonocardiales</taxon>
        <taxon>Pseudonocardiaceae</taxon>
        <taxon>Pseudonocardia</taxon>
    </lineage>
</organism>
<dbReference type="EMBL" id="CP002594">
    <property type="protein sequence ID" value="AEA28881.1"/>
    <property type="molecule type" value="Genomic_DNA"/>
</dbReference>
<feature type="region of interest" description="Disordered" evidence="1">
    <location>
        <begin position="1"/>
        <end position="23"/>
    </location>
</feature>
<accession>F2L6I7</accession>
<evidence type="ECO:0000313" key="3">
    <source>
        <dbReference type="Proteomes" id="UP000007809"/>
    </source>
</evidence>
<feature type="region of interest" description="Disordered" evidence="1">
    <location>
        <begin position="196"/>
        <end position="266"/>
    </location>
</feature>
<keyword evidence="2" id="KW-0614">Plasmid</keyword>
<feature type="compositionally biased region" description="Basic and acidic residues" evidence="1">
    <location>
        <begin position="225"/>
        <end position="250"/>
    </location>
</feature>
<evidence type="ECO:0008006" key="4">
    <source>
        <dbReference type="Google" id="ProtNLM"/>
    </source>
</evidence>
<name>F2L6I7_PSEUX</name>
<dbReference type="AlphaFoldDB" id="F2L6I7"/>
<geneLocation type="plasmid" evidence="2 3">
    <name>pPSED01</name>
</geneLocation>
<evidence type="ECO:0000256" key="1">
    <source>
        <dbReference type="SAM" id="MobiDB-lite"/>
    </source>
</evidence>
<reference evidence="2 3" key="1">
    <citation type="journal article" date="2011" name="J. Bacteriol.">
        <title>Genome sequence of the 1,4-dioxane-degrading Pseudonocardia dioxanivorans strain CB1190.</title>
        <authorList>
            <person name="Sales C.M."/>
            <person name="Mahendra S."/>
            <person name="Grostern A."/>
            <person name="Parales R.E."/>
            <person name="Goodwin L.A."/>
            <person name="Woyke T."/>
            <person name="Nolan M."/>
            <person name="Lapidus A."/>
            <person name="Chertkov O."/>
            <person name="Ovchinnikova G."/>
            <person name="Sczyrba A."/>
            <person name="Alvarez-Cohen L."/>
        </authorList>
    </citation>
    <scope>NUCLEOTIDE SEQUENCE [LARGE SCALE GENOMIC DNA]</scope>
    <source>
        <strain evidence="3">ATCC 55486 / DSM 44775 / JCM 13855 / CB1190</strain>
    </source>
</reference>
<feature type="compositionally biased region" description="Pro residues" evidence="1">
    <location>
        <begin position="1"/>
        <end position="11"/>
    </location>
</feature>
<dbReference type="HOGENOM" id="CLU_936477_0_0_11"/>
<evidence type="ECO:0000313" key="2">
    <source>
        <dbReference type="EMBL" id="AEA28881.1"/>
    </source>
</evidence>
<protein>
    <recommendedName>
        <fullName evidence="4">DUF4913 domain-containing protein</fullName>
    </recommendedName>
</protein>
<keyword evidence="3" id="KW-1185">Reference proteome</keyword>
<dbReference type="Proteomes" id="UP000007809">
    <property type="component" value="Plasmid pPSED01"/>
</dbReference>
<gene>
    <name evidence="2" type="ordered locus">Psed_6810</name>
</gene>
<dbReference type="RefSeq" id="WP_013678773.1">
    <property type="nucleotide sequence ID" value="NC_015314.1"/>
</dbReference>
<sequence length="297" mass="32396">MTSDGPGPPPTGADGAGRGRPFAVQVGEQLRELTQKVGETSGHVAELADYVSRLSPRVDDLEVGVAGLAGAVEAAGGVGGPDDDDEALSLTPALRWSQLDPGARHAAWDALGAFVADVLNRDYRLSRGELPDCWPVHPRAVRELAWLRTLHVDSSAPDTRPDLVAEWHVRWLPAALTNLAAAIDGRECAPGKHRLTEEERRQHHEQLDAAERRGDPPPLLTSDTAPDRPRYLPERFPPRRSYDDDAHLDAARSGPPLLDQATPPPVSSRDCWWDYFLDARRADTAPDPDSADPDQER</sequence>
<feature type="compositionally biased region" description="Basic and acidic residues" evidence="1">
    <location>
        <begin position="196"/>
        <end position="215"/>
    </location>
</feature>
<proteinExistence type="predicted"/>
<dbReference type="eggNOG" id="ENOG50343DF">
    <property type="taxonomic scope" value="Bacteria"/>
</dbReference>
<dbReference type="KEGG" id="pdx:Psed_6810"/>